<dbReference type="EMBL" id="JALPRF010000016">
    <property type="protein sequence ID" value="MCK8496083.1"/>
    <property type="molecule type" value="Genomic_DNA"/>
</dbReference>
<sequence length="397" mass="45802">MDHLIVSKTDYIYKIGKQYNDEILKKIDSFSIRDGLLTGKAGYLLLLHSLYKKSNNEKYFICIEKLSLDLINNINSKNSINGSYAEGLIGVFYSMYTIVNNKYCLINDSQFETIDEHVYNWTKEKILSSDFDFMYGGMGGLFYLLTRVDCNTVNKIRVKNLINCLNISSIKNLNKIYFINKNKNFDGSQIATGLAHGMLSIPILLLKAIRLGIEAELCHTIIGSIINFYNHLYLERFNKTTDPLFPLYINSFDYSKKYIPKLAWCNGDLIIGYMYILAGEYLNNKDYLNMGLEILKGTVPKKSYEQTGITNIELCHGSSGISFIYKIIYDKTGINSFYESYLYWLEVTYNKIIDKDKYLYKVLENNFSILDGFTGVMLSIDDDLEIKSLLYNFLLLD</sequence>
<dbReference type="Pfam" id="PF05147">
    <property type="entry name" value="LANC_like"/>
    <property type="match status" value="1"/>
</dbReference>
<dbReference type="Proteomes" id="UP001202180">
    <property type="component" value="Unassembled WGS sequence"/>
</dbReference>
<proteinExistence type="predicted"/>
<reference evidence="1 2" key="1">
    <citation type="submission" date="2022-04" db="EMBL/GenBank/DDBJ databases">
        <title>Spirosoma sp. strain RP8 genome sequencing and assembly.</title>
        <authorList>
            <person name="Jung Y."/>
        </authorList>
    </citation>
    <scope>NUCLEOTIDE SEQUENCE [LARGE SCALE GENOMIC DNA]</scope>
    <source>
        <strain evidence="1 2">RP8</strain>
    </source>
</reference>
<accession>A0ABT0HV49</accession>
<evidence type="ECO:0008006" key="3">
    <source>
        <dbReference type="Google" id="ProtNLM"/>
    </source>
</evidence>
<protein>
    <recommendedName>
        <fullName evidence="3">Lanthionine synthetase C family protein</fullName>
    </recommendedName>
</protein>
<dbReference type="Gene3D" id="1.50.10.20">
    <property type="match status" value="1"/>
</dbReference>
<dbReference type="PRINTS" id="PR01955">
    <property type="entry name" value="LANCFRANKIA"/>
</dbReference>
<keyword evidence="2" id="KW-1185">Reference proteome</keyword>
<dbReference type="RefSeq" id="WP_248480954.1">
    <property type="nucleotide sequence ID" value="NZ_JALPRF010000016.1"/>
</dbReference>
<organism evidence="1 2">
    <name type="scientific">Spirosoma liriopis</name>
    <dbReference type="NCBI Taxonomy" id="2937440"/>
    <lineage>
        <taxon>Bacteria</taxon>
        <taxon>Pseudomonadati</taxon>
        <taxon>Bacteroidota</taxon>
        <taxon>Cytophagia</taxon>
        <taxon>Cytophagales</taxon>
        <taxon>Cytophagaceae</taxon>
        <taxon>Spirosoma</taxon>
    </lineage>
</organism>
<gene>
    <name evidence="1" type="ORF">M0L20_29725</name>
</gene>
<dbReference type="SMART" id="SM01260">
    <property type="entry name" value="LANC_like"/>
    <property type="match status" value="1"/>
</dbReference>
<dbReference type="PRINTS" id="PR01950">
    <property type="entry name" value="LANCSUPER"/>
</dbReference>
<dbReference type="InterPro" id="IPR007822">
    <property type="entry name" value="LANC-like"/>
</dbReference>
<name>A0ABT0HV49_9BACT</name>
<evidence type="ECO:0000313" key="2">
    <source>
        <dbReference type="Proteomes" id="UP001202180"/>
    </source>
</evidence>
<comment type="caution">
    <text evidence="1">The sequence shown here is derived from an EMBL/GenBank/DDBJ whole genome shotgun (WGS) entry which is preliminary data.</text>
</comment>
<dbReference type="SUPFAM" id="SSF158745">
    <property type="entry name" value="LanC-like"/>
    <property type="match status" value="1"/>
</dbReference>
<evidence type="ECO:0000313" key="1">
    <source>
        <dbReference type="EMBL" id="MCK8496083.1"/>
    </source>
</evidence>